<gene>
    <name evidence="2" type="ORF">ACFQPC_14370</name>
</gene>
<sequence>MELPTCKEVHQLASARLDRPLSVGETLRMRMHLLVCDACRGFHAQLGILRNAMRKMPLIDTTEKKEK</sequence>
<keyword evidence="3" id="KW-1185">Reference proteome</keyword>
<accession>A0ABW2IEI6</accession>
<feature type="domain" description="Putative zinc-finger" evidence="1">
    <location>
        <begin position="6"/>
        <end position="40"/>
    </location>
</feature>
<dbReference type="RefSeq" id="WP_382272556.1">
    <property type="nucleotide sequence ID" value="NZ_JBHTBU010000002.1"/>
</dbReference>
<dbReference type="Pfam" id="PF13490">
    <property type="entry name" value="zf-HC2"/>
    <property type="match status" value="1"/>
</dbReference>
<dbReference type="InterPro" id="IPR027383">
    <property type="entry name" value="Znf_put"/>
</dbReference>
<proteinExistence type="predicted"/>
<reference evidence="3" key="1">
    <citation type="journal article" date="2019" name="Int. J. Syst. Evol. Microbiol.">
        <title>The Global Catalogue of Microorganisms (GCM) 10K type strain sequencing project: providing services to taxonomists for standard genome sequencing and annotation.</title>
        <authorList>
            <consortium name="The Broad Institute Genomics Platform"/>
            <consortium name="The Broad Institute Genome Sequencing Center for Infectious Disease"/>
            <person name="Wu L."/>
            <person name="Ma J."/>
        </authorList>
    </citation>
    <scope>NUCLEOTIDE SEQUENCE [LARGE SCALE GENOMIC DNA]</scope>
    <source>
        <strain evidence="3">KACC 12508</strain>
    </source>
</reference>
<dbReference type="Proteomes" id="UP001596542">
    <property type="component" value="Unassembled WGS sequence"/>
</dbReference>
<organism evidence="2 3">
    <name type="scientific">Herminiimonas glaciei</name>
    <dbReference type="NCBI Taxonomy" id="523788"/>
    <lineage>
        <taxon>Bacteria</taxon>
        <taxon>Pseudomonadati</taxon>
        <taxon>Pseudomonadota</taxon>
        <taxon>Betaproteobacteria</taxon>
        <taxon>Burkholderiales</taxon>
        <taxon>Oxalobacteraceae</taxon>
        <taxon>Herminiimonas</taxon>
    </lineage>
</organism>
<evidence type="ECO:0000259" key="1">
    <source>
        <dbReference type="Pfam" id="PF13490"/>
    </source>
</evidence>
<protein>
    <submittedName>
        <fullName evidence="2">Zf-HC2 domain-containing protein</fullName>
    </submittedName>
</protein>
<name>A0ABW2IEI6_9BURK</name>
<evidence type="ECO:0000313" key="2">
    <source>
        <dbReference type="EMBL" id="MFC7289230.1"/>
    </source>
</evidence>
<dbReference type="EMBL" id="JBHTBU010000002">
    <property type="protein sequence ID" value="MFC7289230.1"/>
    <property type="molecule type" value="Genomic_DNA"/>
</dbReference>
<evidence type="ECO:0000313" key="3">
    <source>
        <dbReference type="Proteomes" id="UP001596542"/>
    </source>
</evidence>
<comment type="caution">
    <text evidence="2">The sequence shown here is derived from an EMBL/GenBank/DDBJ whole genome shotgun (WGS) entry which is preliminary data.</text>
</comment>